<evidence type="ECO:0000256" key="7">
    <source>
        <dbReference type="ARBA" id="ARBA00023098"/>
    </source>
</evidence>
<dbReference type="EMBL" id="SOEF01000025">
    <property type="protein sequence ID" value="TDX41811.1"/>
    <property type="molecule type" value="Genomic_DNA"/>
</dbReference>
<gene>
    <name evidence="10" type="ORF">C7954_12534</name>
</gene>
<protein>
    <submittedName>
        <fullName evidence="10">Glycerol-1-phosphate dehydrogenase [NAD(P)+]</fullName>
    </submittedName>
</protein>
<dbReference type="GO" id="GO:0016614">
    <property type="term" value="F:oxidoreductase activity, acting on CH-OH group of donors"/>
    <property type="evidence" value="ECO:0007669"/>
    <property type="project" value="InterPro"/>
</dbReference>
<dbReference type="Gene3D" id="1.20.1090.10">
    <property type="entry name" value="Dehydroquinate synthase-like - alpha domain"/>
    <property type="match status" value="1"/>
</dbReference>
<keyword evidence="4" id="KW-0521">NADP</keyword>
<keyword evidence="6" id="KW-0520">NAD</keyword>
<evidence type="ECO:0000256" key="6">
    <source>
        <dbReference type="ARBA" id="ARBA00023027"/>
    </source>
</evidence>
<keyword evidence="8" id="KW-0594">Phospholipid biosynthesis</keyword>
<keyword evidence="7" id="KW-0443">Lipid metabolism</keyword>
<evidence type="ECO:0000256" key="5">
    <source>
        <dbReference type="ARBA" id="ARBA00023002"/>
    </source>
</evidence>
<dbReference type="GO" id="GO:0005829">
    <property type="term" value="C:cytosol"/>
    <property type="evidence" value="ECO:0007669"/>
    <property type="project" value="TreeGrafter"/>
</dbReference>
<keyword evidence="2" id="KW-0444">Lipid biosynthesis</keyword>
<dbReference type="PANTHER" id="PTHR43616:SF5">
    <property type="entry name" value="GLYCEROL DEHYDROGENASE 1"/>
    <property type="match status" value="1"/>
</dbReference>
<evidence type="ECO:0000256" key="2">
    <source>
        <dbReference type="ARBA" id="ARBA00022516"/>
    </source>
</evidence>
<dbReference type="Gene3D" id="3.40.50.1970">
    <property type="match status" value="1"/>
</dbReference>
<dbReference type="InterPro" id="IPR032837">
    <property type="entry name" value="G1PDH"/>
</dbReference>
<proteinExistence type="predicted"/>
<evidence type="ECO:0000313" key="11">
    <source>
        <dbReference type="Proteomes" id="UP000295472"/>
    </source>
</evidence>
<dbReference type="CDD" id="cd08175">
    <property type="entry name" value="G1PDH"/>
    <property type="match status" value="1"/>
</dbReference>
<evidence type="ECO:0000313" key="10">
    <source>
        <dbReference type="EMBL" id="TDX41811.1"/>
    </source>
</evidence>
<organism evidence="10 11">
    <name type="scientific">Halanaerobium congolense</name>
    <dbReference type="NCBI Taxonomy" id="54121"/>
    <lineage>
        <taxon>Bacteria</taxon>
        <taxon>Bacillati</taxon>
        <taxon>Bacillota</taxon>
        <taxon>Clostridia</taxon>
        <taxon>Halanaerobiales</taxon>
        <taxon>Halanaerobiaceae</taxon>
        <taxon>Halanaerobium</taxon>
    </lineage>
</organism>
<keyword evidence="3" id="KW-0479">Metal-binding</keyword>
<evidence type="ECO:0000256" key="3">
    <source>
        <dbReference type="ARBA" id="ARBA00022723"/>
    </source>
</evidence>
<dbReference type="Pfam" id="PF13685">
    <property type="entry name" value="Fe-ADH_2"/>
    <property type="match status" value="1"/>
</dbReference>
<dbReference type="GO" id="GO:0046872">
    <property type="term" value="F:metal ion binding"/>
    <property type="evidence" value="ECO:0007669"/>
    <property type="project" value="UniProtKB-KW"/>
</dbReference>
<name>A0A4R8GHT7_9FIRM</name>
<dbReference type="PANTHER" id="PTHR43616">
    <property type="entry name" value="GLYCEROL DEHYDROGENASE"/>
    <property type="match status" value="1"/>
</dbReference>
<evidence type="ECO:0000256" key="4">
    <source>
        <dbReference type="ARBA" id="ARBA00022857"/>
    </source>
</evidence>
<dbReference type="GeneID" id="57013336"/>
<reference evidence="10 11" key="1">
    <citation type="submission" date="2019-03" db="EMBL/GenBank/DDBJ databases">
        <title>Subsurface microbial communities from deep shales in Ohio and West Virginia, USA.</title>
        <authorList>
            <person name="Wrighton K."/>
        </authorList>
    </citation>
    <scope>NUCLEOTIDE SEQUENCE [LARGE SCALE GENOMIC DNA]</scope>
    <source>
        <strain evidence="10 11">DSMZ 11287</strain>
    </source>
</reference>
<dbReference type="RefSeq" id="WP_134059811.1">
    <property type="nucleotide sequence ID" value="NZ_SOEF01000025.1"/>
</dbReference>
<evidence type="ECO:0000256" key="1">
    <source>
        <dbReference type="ARBA" id="ARBA00022490"/>
    </source>
</evidence>
<keyword evidence="5" id="KW-0560">Oxidoreductase</keyword>
<keyword evidence="9" id="KW-1208">Phospholipid metabolism</keyword>
<keyword evidence="1" id="KW-0963">Cytoplasm</keyword>
<dbReference type="AlphaFoldDB" id="A0A4R8GHT7"/>
<dbReference type="SUPFAM" id="SSF56796">
    <property type="entry name" value="Dehydroquinate synthase-like"/>
    <property type="match status" value="1"/>
</dbReference>
<comment type="caution">
    <text evidence="10">The sequence shown here is derived from an EMBL/GenBank/DDBJ whole genome shotgun (WGS) entry which is preliminary data.</text>
</comment>
<sequence length="443" mass="49902">MDLNLKEISGKECSCGKVHEVPIKEVVIEENALSRIPDLISRVSEEKKVYVVNDKNTKAAAGDKVQSLLKESGFEVEEILLKEKEGDDHLVPDPDAIFGVLSGVDDDGYILAVGSGSINDLTAYAARKMGRPYSIVATAPSMDGYASSIASITYEGVKKSYDIIPPDFIAADLNVLAESPWKLIQSGLGDLLGKVTSLLGWKMQRELLDAYFCQEAYDMVENVLDDLFNDYETIIERKIEGIDALTKGLIYSGIAMMMVGNSRPASAGEHQISHFFDMYSGIFQESVPTHGIKVGTATVITSEFYLKLLETNFVDLELNHDREAREKAIKEIYLEKAPKILELLDQRWEREKISKEKLLEKEGNLKSYIEEYKENLKKVDEILDDFGFFDREDVKGLNHDWLRKAVNYGFEIRVRYSILTLLNQAGLLEDWAEEAIDNLETRL</sequence>
<dbReference type="GO" id="GO:0008654">
    <property type="term" value="P:phospholipid biosynthetic process"/>
    <property type="evidence" value="ECO:0007669"/>
    <property type="project" value="UniProtKB-KW"/>
</dbReference>
<evidence type="ECO:0000256" key="8">
    <source>
        <dbReference type="ARBA" id="ARBA00023209"/>
    </source>
</evidence>
<dbReference type="InterPro" id="IPR016205">
    <property type="entry name" value="Glycerol_DH"/>
</dbReference>
<dbReference type="Proteomes" id="UP000295472">
    <property type="component" value="Unassembled WGS sequence"/>
</dbReference>
<accession>A0A4R8GHT7</accession>
<evidence type="ECO:0000256" key="9">
    <source>
        <dbReference type="ARBA" id="ARBA00023264"/>
    </source>
</evidence>